<evidence type="ECO:0000313" key="1">
    <source>
        <dbReference type="EMBL" id="GBN97680.1"/>
    </source>
</evidence>
<gene>
    <name evidence="1" type="ORF">AVEN_41017_1</name>
</gene>
<dbReference type="Proteomes" id="UP000499080">
    <property type="component" value="Unassembled WGS sequence"/>
</dbReference>
<keyword evidence="2" id="KW-1185">Reference proteome</keyword>
<organism evidence="1 2">
    <name type="scientific">Araneus ventricosus</name>
    <name type="common">Orbweaver spider</name>
    <name type="synonym">Epeira ventricosa</name>
    <dbReference type="NCBI Taxonomy" id="182803"/>
    <lineage>
        <taxon>Eukaryota</taxon>
        <taxon>Metazoa</taxon>
        <taxon>Ecdysozoa</taxon>
        <taxon>Arthropoda</taxon>
        <taxon>Chelicerata</taxon>
        <taxon>Arachnida</taxon>
        <taxon>Araneae</taxon>
        <taxon>Araneomorphae</taxon>
        <taxon>Entelegynae</taxon>
        <taxon>Araneoidea</taxon>
        <taxon>Araneidae</taxon>
        <taxon>Araneus</taxon>
    </lineage>
</organism>
<reference evidence="1 2" key="1">
    <citation type="journal article" date="2019" name="Sci. Rep.">
        <title>Orb-weaving spider Araneus ventricosus genome elucidates the spidroin gene catalogue.</title>
        <authorList>
            <person name="Kono N."/>
            <person name="Nakamura H."/>
            <person name="Ohtoshi R."/>
            <person name="Moran D.A.P."/>
            <person name="Shinohara A."/>
            <person name="Yoshida Y."/>
            <person name="Fujiwara M."/>
            <person name="Mori M."/>
            <person name="Tomita M."/>
            <person name="Arakawa K."/>
        </authorList>
    </citation>
    <scope>NUCLEOTIDE SEQUENCE [LARGE SCALE GENOMIC DNA]</scope>
</reference>
<comment type="caution">
    <text evidence="1">The sequence shown here is derived from an EMBL/GenBank/DDBJ whole genome shotgun (WGS) entry which is preliminary data.</text>
</comment>
<dbReference type="EMBL" id="BGPR01027278">
    <property type="protein sequence ID" value="GBN97680.1"/>
    <property type="molecule type" value="Genomic_DNA"/>
</dbReference>
<name>A0A4Y2TCH7_ARAVE</name>
<proteinExistence type="predicted"/>
<accession>A0A4Y2TCH7</accession>
<dbReference type="AlphaFoldDB" id="A0A4Y2TCH7"/>
<protein>
    <submittedName>
        <fullName evidence="1">Uncharacterized protein</fullName>
    </submittedName>
</protein>
<evidence type="ECO:0000313" key="2">
    <source>
        <dbReference type="Proteomes" id="UP000499080"/>
    </source>
</evidence>
<sequence length="88" mass="9746">MKCESSSQAEAPDLLKQCTNSQVAKTSTANSREYNAALAFALMGAEAKAPLKEQPYSSIYMVQIYHMFPLSVQMNESDIALQTIAYYI</sequence>